<name>A0ABP7JYC4_9RHOB</name>
<reference evidence="2" key="1">
    <citation type="journal article" date="2019" name="Int. J. Syst. Evol. Microbiol.">
        <title>The Global Catalogue of Microorganisms (GCM) 10K type strain sequencing project: providing services to taxonomists for standard genome sequencing and annotation.</title>
        <authorList>
            <consortium name="The Broad Institute Genomics Platform"/>
            <consortium name="The Broad Institute Genome Sequencing Center for Infectious Disease"/>
            <person name="Wu L."/>
            <person name="Ma J."/>
        </authorList>
    </citation>
    <scope>NUCLEOTIDE SEQUENCE [LARGE SCALE GENOMIC DNA]</scope>
    <source>
        <strain evidence="2">JCM 17190</strain>
    </source>
</reference>
<evidence type="ECO:0000313" key="2">
    <source>
        <dbReference type="Proteomes" id="UP001399917"/>
    </source>
</evidence>
<dbReference type="EMBL" id="BAABDF010000003">
    <property type="protein sequence ID" value="GAA3859368.1"/>
    <property type="molecule type" value="Genomic_DNA"/>
</dbReference>
<evidence type="ECO:0000313" key="1">
    <source>
        <dbReference type="EMBL" id="GAA3859368.1"/>
    </source>
</evidence>
<gene>
    <name evidence="1" type="ORF">GCM10022404_07720</name>
</gene>
<comment type="caution">
    <text evidence="1">The sequence shown here is derived from an EMBL/GenBank/DDBJ whole genome shotgun (WGS) entry which is preliminary data.</text>
</comment>
<dbReference type="RefSeq" id="WP_344843706.1">
    <property type="nucleotide sequence ID" value="NZ_BAABDF010000003.1"/>
</dbReference>
<dbReference type="SUPFAM" id="SSF52540">
    <property type="entry name" value="P-loop containing nucleoside triphosphate hydrolases"/>
    <property type="match status" value="1"/>
</dbReference>
<organism evidence="1 2">
    <name type="scientific">Celeribacter arenosi</name>
    <dbReference type="NCBI Taxonomy" id="792649"/>
    <lineage>
        <taxon>Bacteria</taxon>
        <taxon>Pseudomonadati</taxon>
        <taxon>Pseudomonadota</taxon>
        <taxon>Alphaproteobacteria</taxon>
        <taxon>Rhodobacterales</taxon>
        <taxon>Roseobacteraceae</taxon>
        <taxon>Celeribacter</taxon>
    </lineage>
</organism>
<sequence>MLVLHVGPHKTASTYIQQNLHRDRKALEKAGWIYPELGTLGLPAHHDLAHNSGAYLTPESAQHPDLVALGQSTDQNLLFSAEGFCRWRLRKFEWLADALGRDVIDVVYVVRDPIDIFNSYWAEEIKQGYPAGLPERFSEHFNDPMASRILNPMLDLAPLLRSPRVKVHAVPFNTLRDRGIDIYENICKSVLKIEDMEFVSDKPKNTSFPIELTEFLRLLTLMEAGPNKYVGSALRHRFISNTSPKERQQLVELVRVNGKDARREITFEPNLFYKRRLSTMLRTKLAENWTLDIGDDELFKTEQQKYVYYSEFQMMSNEVIKNAAESYFTRVKS</sequence>
<keyword evidence="2" id="KW-1185">Reference proteome</keyword>
<proteinExistence type="predicted"/>
<dbReference type="InterPro" id="IPR027417">
    <property type="entry name" value="P-loop_NTPase"/>
</dbReference>
<evidence type="ECO:0008006" key="3">
    <source>
        <dbReference type="Google" id="ProtNLM"/>
    </source>
</evidence>
<accession>A0ABP7JYC4</accession>
<dbReference type="Proteomes" id="UP001399917">
    <property type="component" value="Unassembled WGS sequence"/>
</dbReference>
<protein>
    <recommendedName>
        <fullName evidence="3">Sulfotransferase family protein</fullName>
    </recommendedName>
</protein>